<reference evidence="2" key="1">
    <citation type="submission" date="2016-01" db="EMBL/GenBank/DDBJ databases">
        <authorList>
            <person name="Peeters C."/>
        </authorList>
    </citation>
    <scope>NUCLEOTIDE SEQUENCE [LARGE SCALE GENOMIC DNA]</scope>
    <source>
        <strain evidence="2">LMG 29317</strain>
    </source>
</reference>
<name>A0A158L539_9BURK</name>
<evidence type="ECO:0000313" key="3">
    <source>
        <dbReference type="Proteomes" id="UP000055019"/>
    </source>
</evidence>
<feature type="compositionally biased region" description="Basic and acidic residues" evidence="1">
    <location>
        <begin position="55"/>
        <end position="65"/>
    </location>
</feature>
<sequence length="131" mass="13952">MTNTFDVQGTSAVPGHFFLMSTPPDPSADCKSDDRDDLLDETGATTHRTTGKTGTDTKAEPDPKPKPSSSAQPDHIEQQPVPGHTENIPANPAEPAPRGLNEYRAPDARPDDKPGTPPGTQSGRDRNKSPD</sequence>
<accession>A0A158L539</accession>
<evidence type="ECO:0000313" key="2">
    <source>
        <dbReference type="EMBL" id="SAL88476.1"/>
    </source>
</evidence>
<organism evidence="2 3">
    <name type="scientific">Caballeronia arvi</name>
    <dbReference type="NCBI Taxonomy" id="1777135"/>
    <lineage>
        <taxon>Bacteria</taxon>
        <taxon>Pseudomonadati</taxon>
        <taxon>Pseudomonadota</taxon>
        <taxon>Betaproteobacteria</taxon>
        <taxon>Burkholderiales</taxon>
        <taxon>Burkholderiaceae</taxon>
        <taxon>Caballeronia</taxon>
    </lineage>
</organism>
<dbReference type="EMBL" id="FCOM02000133">
    <property type="protein sequence ID" value="SAL88476.1"/>
    <property type="molecule type" value="Genomic_DNA"/>
</dbReference>
<feature type="compositionally biased region" description="Low complexity" evidence="1">
    <location>
        <begin position="86"/>
        <end position="97"/>
    </location>
</feature>
<keyword evidence="3" id="KW-1185">Reference proteome</keyword>
<evidence type="ECO:0008006" key="4">
    <source>
        <dbReference type="Google" id="ProtNLM"/>
    </source>
</evidence>
<evidence type="ECO:0000256" key="1">
    <source>
        <dbReference type="SAM" id="MobiDB-lite"/>
    </source>
</evidence>
<feature type="region of interest" description="Disordered" evidence="1">
    <location>
        <begin position="1"/>
        <end position="131"/>
    </location>
</feature>
<dbReference type="Proteomes" id="UP000055019">
    <property type="component" value="Unassembled WGS sequence"/>
</dbReference>
<feature type="compositionally biased region" description="Basic and acidic residues" evidence="1">
    <location>
        <begin position="104"/>
        <end position="114"/>
    </location>
</feature>
<dbReference type="AlphaFoldDB" id="A0A158L539"/>
<comment type="caution">
    <text evidence="2">The sequence shown here is derived from an EMBL/GenBank/DDBJ whole genome shotgun (WGS) entry which is preliminary data.</text>
</comment>
<protein>
    <recommendedName>
        <fullName evidence="4">MARCKS-like protein</fullName>
    </recommendedName>
</protein>
<proteinExistence type="predicted"/>
<feature type="compositionally biased region" description="Polar residues" evidence="1">
    <location>
        <begin position="1"/>
        <end position="11"/>
    </location>
</feature>
<feature type="compositionally biased region" description="Low complexity" evidence="1">
    <location>
        <begin position="42"/>
        <end position="54"/>
    </location>
</feature>
<gene>
    <name evidence="2" type="ORF">AWB74_08581</name>
</gene>